<feature type="compositionally biased region" description="Polar residues" evidence="1">
    <location>
        <begin position="608"/>
        <end position="621"/>
    </location>
</feature>
<dbReference type="Pfam" id="PF02181">
    <property type="entry name" value="FH2"/>
    <property type="match status" value="1"/>
</dbReference>
<dbReference type="AlphaFoldDB" id="A0A8H3A2P2"/>
<feature type="compositionally biased region" description="Basic residues" evidence="1">
    <location>
        <begin position="481"/>
        <end position="492"/>
    </location>
</feature>
<dbReference type="Proteomes" id="UP000663840">
    <property type="component" value="Unassembled WGS sequence"/>
</dbReference>
<dbReference type="InterPro" id="IPR042201">
    <property type="entry name" value="FH2_Formin_sf"/>
</dbReference>
<sequence length="696" mass="77204">PGAPPPPPPPPPPGAPPPPPPPMPGKQGSIPKAPGLPFGENASKRKDVDYMANTRMKQLQWDKIQHQQVGKTLWGEDYTEKEREWARKLFGDGVWQEMEEDFKAKQLVMNLMARQKRAELKSVLDQQTKKRVEIIIQRVKRLTPEEIATKILQSDREVCTESFLDELKRVLPSPEQVGKLNIYRNATMEELSELHPSDRLMVQLIKINRLGPRVDGMIYRARFEENFGLQNDGAKKLIEACESLKNAPMFKELMSLILLIGNFMNGTGIKGGAFGFKLVDTKSINNTTLLHFLEKTVSKHFPDMERFMDELQKPEEAYRVNLLEVKKHFGEMRVGLKSIRTELAEHFSDIDSLPPDDQYPKKMWRFLTEATEQLEDLSDAVKQAELKFADTLRFYGEDEKMSSAEFFGIFKTFCTSYRKCQTDNRTAAEEKVVAEKRRQYAEESRLARQKAREEETVRDPQDAAILDTLLERLRNGDTMPRTRKSRRTRPSVHRLPAALTMAGSTTVSEGALSGIGDNAGAMKSDDAIAPAEVVADKAKDMLAELRQAGFGGPLPSPNSMGTLPRSSRTGGGSTRRARARAEARASASNLRVHPEEGPVDTNGGLHSASLSETWTTNSLPSTPGLGDGHSPAGGHSRSASLVQPQPGIDTHGADSEVEPDTADVMVNIKSPTELGSVRSSVALPDSAGPIQPPTQR</sequence>
<dbReference type="GO" id="GO:0051016">
    <property type="term" value="P:barbed-end actin filament capping"/>
    <property type="evidence" value="ECO:0007669"/>
    <property type="project" value="TreeGrafter"/>
</dbReference>
<dbReference type="PANTHER" id="PTHR47102:SF2">
    <property type="entry name" value="PROTEIN BNI1"/>
    <property type="match status" value="1"/>
</dbReference>
<dbReference type="PROSITE" id="PS51444">
    <property type="entry name" value="FH2"/>
    <property type="match status" value="1"/>
</dbReference>
<comment type="caution">
    <text evidence="3">The sequence shown here is derived from an EMBL/GenBank/DDBJ whole genome shotgun (WGS) entry which is preliminary data.</text>
</comment>
<reference evidence="3" key="1">
    <citation type="submission" date="2021-01" db="EMBL/GenBank/DDBJ databases">
        <authorList>
            <person name="Kaushik A."/>
        </authorList>
    </citation>
    <scope>NUCLEOTIDE SEQUENCE</scope>
    <source>
        <strain evidence="3">AG1-1A</strain>
    </source>
</reference>
<dbReference type="PANTHER" id="PTHR47102">
    <property type="entry name" value="PROTEIN BNI1"/>
    <property type="match status" value="1"/>
</dbReference>
<dbReference type="SMART" id="SM00498">
    <property type="entry name" value="FH2"/>
    <property type="match status" value="1"/>
</dbReference>
<proteinExistence type="predicted"/>
<feature type="region of interest" description="Disordered" evidence="1">
    <location>
        <begin position="472"/>
        <end position="492"/>
    </location>
</feature>
<organism evidence="3 4">
    <name type="scientific">Rhizoctonia solani</name>
    <dbReference type="NCBI Taxonomy" id="456999"/>
    <lineage>
        <taxon>Eukaryota</taxon>
        <taxon>Fungi</taxon>
        <taxon>Dikarya</taxon>
        <taxon>Basidiomycota</taxon>
        <taxon>Agaricomycotina</taxon>
        <taxon>Agaricomycetes</taxon>
        <taxon>Cantharellales</taxon>
        <taxon>Ceratobasidiaceae</taxon>
        <taxon>Rhizoctonia</taxon>
    </lineage>
</organism>
<dbReference type="EMBL" id="CAJMWR010000288">
    <property type="protein sequence ID" value="CAE6364732.1"/>
    <property type="molecule type" value="Genomic_DNA"/>
</dbReference>
<dbReference type="GO" id="GO:0032153">
    <property type="term" value="C:cell division site"/>
    <property type="evidence" value="ECO:0007669"/>
    <property type="project" value="TreeGrafter"/>
</dbReference>
<feature type="domain" description="FH2" evidence="2">
    <location>
        <begin position="46"/>
        <end position="443"/>
    </location>
</feature>
<feature type="region of interest" description="Disordered" evidence="1">
    <location>
        <begin position="548"/>
        <end position="696"/>
    </location>
</feature>
<dbReference type="Gene3D" id="6.10.30.50">
    <property type="match status" value="1"/>
</dbReference>
<evidence type="ECO:0000313" key="4">
    <source>
        <dbReference type="Proteomes" id="UP000663840"/>
    </source>
</evidence>
<dbReference type="SUPFAM" id="SSF101447">
    <property type="entry name" value="Formin homology 2 domain (FH2 domain)"/>
    <property type="match status" value="1"/>
</dbReference>
<dbReference type="GO" id="GO:1903475">
    <property type="term" value="P:mitotic actomyosin contractile ring assembly"/>
    <property type="evidence" value="ECO:0007669"/>
    <property type="project" value="TreeGrafter"/>
</dbReference>
<evidence type="ECO:0000259" key="2">
    <source>
        <dbReference type="PROSITE" id="PS51444"/>
    </source>
</evidence>
<evidence type="ECO:0000313" key="3">
    <source>
        <dbReference type="EMBL" id="CAE6364732.1"/>
    </source>
</evidence>
<accession>A0A8H3A2P2</accession>
<feature type="compositionally biased region" description="Pro residues" evidence="1">
    <location>
        <begin position="1"/>
        <end position="24"/>
    </location>
</feature>
<feature type="non-terminal residue" evidence="3">
    <location>
        <position position="1"/>
    </location>
</feature>
<evidence type="ECO:0000256" key="1">
    <source>
        <dbReference type="SAM" id="MobiDB-lite"/>
    </source>
</evidence>
<protein>
    <recommendedName>
        <fullName evidence="2">FH2 domain-containing protein</fullName>
    </recommendedName>
</protein>
<name>A0A8H3A2P2_9AGAM</name>
<dbReference type="InterPro" id="IPR015425">
    <property type="entry name" value="FH2_Formin"/>
</dbReference>
<gene>
    <name evidence="3" type="ORF">RDB_LOCUS15374</name>
</gene>
<dbReference type="InterPro" id="IPR051661">
    <property type="entry name" value="Actin_filament_regulator"/>
</dbReference>
<dbReference type="GO" id="GO:0043332">
    <property type="term" value="C:mating projection tip"/>
    <property type="evidence" value="ECO:0007669"/>
    <property type="project" value="TreeGrafter"/>
</dbReference>
<dbReference type="GO" id="GO:0051017">
    <property type="term" value="P:actin filament bundle assembly"/>
    <property type="evidence" value="ECO:0007669"/>
    <property type="project" value="TreeGrafter"/>
</dbReference>
<dbReference type="Gene3D" id="1.20.58.630">
    <property type="match status" value="1"/>
</dbReference>
<feature type="region of interest" description="Disordered" evidence="1">
    <location>
        <begin position="1"/>
        <end position="42"/>
    </location>
</feature>
<dbReference type="Gene3D" id="1.20.58.2220">
    <property type="entry name" value="Formin, FH2 domain"/>
    <property type="match status" value="1"/>
</dbReference>